<organism evidence="5 6">
    <name type="scientific">Rubellimicrobium thermophilum DSM 16684</name>
    <dbReference type="NCBI Taxonomy" id="1123069"/>
    <lineage>
        <taxon>Bacteria</taxon>
        <taxon>Pseudomonadati</taxon>
        <taxon>Pseudomonadota</taxon>
        <taxon>Alphaproteobacteria</taxon>
        <taxon>Rhodobacterales</taxon>
        <taxon>Roseobacteraceae</taxon>
        <taxon>Rubellimicrobium</taxon>
    </lineage>
</organism>
<comment type="caution">
    <text evidence="5">The sequence shown here is derived from an EMBL/GenBank/DDBJ whole genome shotgun (WGS) entry which is preliminary data.</text>
</comment>
<dbReference type="GO" id="GO:0005524">
    <property type="term" value="F:ATP binding"/>
    <property type="evidence" value="ECO:0007669"/>
    <property type="project" value="UniProtKB-KW"/>
</dbReference>
<dbReference type="AlphaFoldDB" id="S9S8T3"/>
<evidence type="ECO:0000256" key="3">
    <source>
        <dbReference type="ARBA" id="ARBA00022840"/>
    </source>
</evidence>
<dbReference type="SUPFAM" id="SSF53244">
    <property type="entry name" value="MurD-like peptide ligases, peptide-binding domain"/>
    <property type="match status" value="1"/>
</dbReference>
<feature type="domain" description="Mur ligase C-terminal" evidence="4">
    <location>
        <begin position="2"/>
        <end position="119"/>
    </location>
</feature>
<keyword evidence="6" id="KW-1185">Reference proteome</keyword>
<dbReference type="PANTHER" id="PTHR43024:SF1">
    <property type="entry name" value="UDP-N-ACETYLMURAMOYL-TRIPEPTIDE--D-ALANYL-D-ALANINE LIGASE"/>
    <property type="match status" value="1"/>
</dbReference>
<reference evidence="5 6" key="1">
    <citation type="journal article" date="2013" name="Stand. Genomic Sci.">
        <title>Genome sequence of the reddish-pigmented Rubellimicrobium thermophilum type strain (DSM 16684(T)), a member of the Roseobacter clade.</title>
        <authorList>
            <person name="Fiebig A."/>
            <person name="Riedel T."/>
            <person name="Gronow S."/>
            <person name="Petersen J."/>
            <person name="Klenk H.P."/>
            <person name="Goker M."/>
        </authorList>
    </citation>
    <scope>NUCLEOTIDE SEQUENCE [LARGE SCALE GENOMIC DNA]</scope>
    <source>
        <strain evidence="5 6">DSM 16684</strain>
    </source>
</reference>
<accession>S9S8T3</accession>
<keyword evidence="3" id="KW-0067">ATP-binding</keyword>
<evidence type="ECO:0000313" key="5">
    <source>
        <dbReference type="EMBL" id="EPX86560.1"/>
    </source>
</evidence>
<dbReference type="EMBL" id="AOLV01000010">
    <property type="protein sequence ID" value="EPX86560.1"/>
    <property type="molecule type" value="Genomic_DNA"/>
</dbReference>
<dbReference type="Pfam" id="PF02875">
    <property type="entry name" value="Mur_ligase_C"/>
    <property type="match status" value="1"/>
</dbReference>
<evidence type="ECO:0000259" key="4">
    <source>
        <dbReference type="Pfam" id="PF02875"/>
    </source>
</evidence>
<sequence>MLIDDAFNANPASMAAGLAVLATMTPQDGTGRIRRGRRIAVLGDMLELGEAEAALHAALAELPAMAAVDVVHCLGPRMHALWEALPEERRGRWAETPDALIADMPRLLDAGDIVLVKGSKGSRASLIVDAIRRIGQRGASSEGT</sequence>
<evidence type="ECO:0000313" key="6">
    <source>
        <dbReference type="Proteomes" id="UP000015346"/>
    </source>
</evidence>
<evidence type="ECO:0000256" key="1">
    <source>
        <dbReference type="ARBA" id="ARBA00022598"/>
    </source>
</evidence>
<dbReference type="InterPro" id="IPR036615">
    <property type="entry name" value="Mur_ligase_C_dom_sf"/>
</dbReference>
<evidence type="ECO:0000256" key="2">
    <source>
        <dbReference type="ARBA" id="ARBA00022741"/>
    </source>
</evidence>
<dbReference type="Proteomes" id="UP000015346">
    <property type="component" value="Unassembled WGS sequence"/>
</dbReference>
<dbReference type="PANTHER" id="PTHR43024">
    <property type="entry name" value="UDP-N-ACETYLMURAMOYL-TRIPEPTIDE--D-ALANYL-D-ALANINE LIGASE"/>
    <property type="match status" value="1"/>
</dbReference>
<dbReference type="Gene3D" id="3.90.190.20">
    <property type="entry name" value="Mur ligase, C-terminal domain"/>
    <property type="match status" value="1"/>
</dbReference>
<name>S9S8T3_9RHOB</name>
<dbReference type="InterPro" id="IPR004101">
    <property type="entry name" value="Mur_ligase_C"/>
</dbReference>
<dbReference type="GO" id="GO:0016881">
    <property type="term" value="F:acid-amino acid ligase activity"/>
    <property type="evidence" value="ECO:0007669"/>
    <property type="project" value="InterPro"/>
</dbReference>
<keyword evidence="1" id="KW-0436">Ligase</keyword>
<dbReference type="InterPro" id="IPR051046">
    <property type="entry name" value="MurCDEF_CellWall_CoF430Synth"/>
</dbReference>
<gene>
    <name evidence="5" type="ORF">ruthe_01376</name>
</gene>
<protein>
    <submittedName>
        <fullName evidence="5">UDP-N-acetylmuramyl pentapeptide synthase</fullName>
    </submittedName>
</protein>
<dbReference type="STRING" id="1123069.ruthe_01376"/>
<keyword evidence="2" id="KW-0547">Nucleotide-binding</keyword>
<dbReference type="HOGENOM" id="CLU_1795061_0_0_5"/>
<proteinExistence type="predicted"/>